<dbReference type="GO" id="GO:0016787">
    <property type="term" value="F:hydrolase activity"/>
    <property type="evidence" value="ECO:0007669"/>
    <property type="project" value="UniProtKB-KW"/>
</dbReference>
<evidence type="ECO:0000259" key="3">
    <source>
        <dbReference type="Pfam" id="PF21447"/>
    </source>
</evidence>
<organism evidence="4 5">
    <name type="scientific">Methanospirillum lacunae</name>
    <dbReference type="NCBI Taxonomy" id="668570"/>
    <lineage>
        <taxon>Archaea</taxon>
        <taxon>Methanobacteriati</taxon>
        <taxon>Methanobacteriota</taxon>
        <taxon>Stenosarchaea group</taxon>
        <taxon>Methanomicrobia</taxon>
        <taxon>Methanomicrobiales</taxon>
        <taxon>Methanospirillaceae</taxon>
        <taxon>Methanospirillum</taxon>
    </lineage>
</organism>
<dbReference type="PANTHER" id="PTHR30005">
    <property type="entry name" value="EXOPOLYPHOSPHATASE"/>
    <property type="match status" value="1"/>
</dbReference>
<dbReference type="EMBL" id="QGMY01000011">
    <property type="protein sequence ID" value="PWR70585.1"/>
    <property type="molecule type" value="Genomic_DNA"/>
</dbReference>
<dbReference type="Gene3D" id="3.30.420.40">
    <property type="match status" value="1"/>
</dbReference>
<evidence type="ECO:0000313" key="5">
    <source>
        <dbReference type="Proteomes" id="UP000245657"/>
    </source>
</evidence>
<dbReference type="PIRSF" id="PIRSF001267">
    <property type="entry name" value="Pyrophosphatase_GppA_Ppx"/>
    <property type="match status" value="1"/>
</dbReference>
<feature type="domain" description="Ppx/GppA phosphatase C-terminal" evidence="3">
    <location>
        <begin position="325"/>
        <end position="482"/>
    </location>
</feature>
<dbReference type="OrthoDB" id="10802at2157"/>
<dbReference type="CDD" id="cd24006">
    <property type="entry name" value="ASKHA_NBD_PPX_GppA"/>
    <property type="match status" value="1"/>
</dbReference>
<dbReference type="SUPFAM" id="SSF109604">
    <property type="entry name" value="HD-domain/PDEase-like"/>
    <property type="match status" value="1"/>
</dbReference>
<dbReference type="GO" id="GO:0006357">
    <property type="term" value="P:regulation of transcription by RNA polymerase II"/>
    <property type="evidence" value="ECO:0007669"/>
    <property type="project" value="TreeGrafter"/>
</dbReference>
<dbReference type="SUPFAM" id="SSF53067">
    <property type="entry name" value="Actin-like ATPase domain"/>
    <property type="match status" value="2"/>
</dbReference>
<reference evidence="4 5" key="1">
    <citation type="submission" date="2018-05" db="EMBL/GenBank/DDBJ databases">
        <title>Draft genome of Methanospirillum lacunae Ki8-1.</title>
        <authorList>
            <person name="Dueholm M.S."/>
            <person name="Nielsen P.H."/>
            <person name="Bakmann L.F."/>
            <person name="Otzen D.E."/>
        </authorList>
    </citation>
    <scope>NUCLEOTIDE SEQUENCE [LARGE SCALE GENOMIC DNA]</scope>
    <source>
        <strain evidence="4 5">Ki8-1</strain>
    </source>
</reference>
<dbReference type="Pfam" id="PF21447">
    <property type="entry name" value="Ppx-GppA_III"/>
    <property type="match status" value="1"/>
</dbReference>
<dbReference type="AlphaFoldDB" id="A0A2V2MWF4"/>
<evidence type="ECO:0000313" key="4">
    <source>
        <dbReference type="EMBL" id="PWR70585.1"/>
    </source>
</evidence>
<gene>
    <name evidence="4" type="ORF">DK846_14430</name>
</gene>
<dbReference type="InterPro" id="IPR043129">
    <property type="entry name" value="ATPase_NBD"/>
</dbReference>
<dbReference type="InterPro" id="IPR003695">
    <property type="entry name" value="Ppx_GppA_N"/>
</dbReference>
<sequence length="527" mass="58292">MELNEPKVVAFIDLGTNSARLLIIRLNLNCSYSVLTQQKEVVRLGEGEFADNILTSDAITRTVIVLSRFAEMALSFGASEIVAVATSATRDARNRDTLITRIREEAGFELNVISGPEEARLIWLGVSSGVKIGKTKSLFIDIGGGSTEIIVGDQYEPFLLRSLKLGAIRTTNTYIPQDLTGPISPSVVQTIQKHIRSRATHTIRHVVGKKVQLAFGSSGTITTLEAIAAGLNSVTPHQPGVITRNELSAIISLLCSLPLKERRNVQGLNPDRADIIIAGVLILESLLGQANINEIRISSRSLRDGLLIDYLSKIPGFPYAEQKPIRESSIQHLGRACHINEPHANHVRKLALSLFDSARVSGLHNLSNLSRELLSYAAVLHDTGQFISFPGHHQHSFYVITHAPLLGFNEHEILIIALVTRYHRKKMPRRKDSSYGPLSNEDKMMVQILSIFLRMAENLDRSHDGRVTCAKLLVSERRKITLAIECTGDCSLEQWAILGDIRSFERIMKRGLKIEVLPSSDGEKQHP</sequence>
<evidence type="ECO:0000259" key="2">
    <source>
        <dbReference type="Pfam" id="PF02541"/>
    </source>
</evidence>
<dbReference type="RefSeq" id="WP_109969690.1">
    <property type="nucleotide sequence ID" value="NZ_QGMY01000011.1"/>
</dbReference>
<dbReference type="InterPro" id="IPR050273">
    <property type="entry name" value="GppA/Ppx_hydrolase"/>
</dbReference>
<comment type="caution">
    <text evidence="4">The sequence shown here is derived from an EMBL/GenBank/DDBJ whole genome shotgun (WGS) entry which is preliminary data.</text>
</comment>
<dbReference type="InterPro" id="IPR048950">
    <property type="entry name" value="Ppx_GppA_C"/>
</dbReference>
<protein>
    <submittedName>
        <fullName evidence="4">Ppx/GppA family phosphatase</fullName>
    </submittedName>
</protein>
<keyword evidence="1" id="KW-0378">Hydrolase</keyword>
<dbReference type="Proteomes" id="UP000245657">
    <property type="component" value="Unassembled WGS sequence"/>
</dbReference>
<dbReference type="Gene3D" id="1.10.3210.10">
    <property type="entry name" value="Hypothetical protein af1432"/>
    <property type="match status" value="1"/>
</dbReference>
<keyword evidence="5" id="KW-1185">Reference proteome</keyword>
<dbReference type="InterPro" id="IPR030673">
    <property type="entry name" value="PyroPPase_GppA_Ppx"/>
</dbReference>
<accession>A0A2V2MWF4</accession>
<name>A0A2V2MWF4_9EURY</name>
<evidence type="ECO:0000256" key="1">
    <source>
        <dbReference type="ARBA" id="ARBA00022801"/>
    </source>
</evidence>
<feature type="domain" description="Ppx/GppA phosphatase N-terminal" evidence="2">
    <location>
        <begin position="32"/>
        <end position="312"/>
    </location>
</feature>
<dbReference type="Gene3D" id="3.30.420.150">
    <property type="entry name" value="Exopolyphosphatase. Domain 2"/>
    <property type="match status" value="1"/>
</dbReference>
<proteinExistence type="predicted"/>
<dbReference type="Pfam" id="PF02541">
    <property type="entry name" value="Ppx-GppA"/>
    <property type="match status" value="1"/>
</dbReference>
<dbReference type="PANTHER" id="PTHR30005:SF0">
    <property type="entry name" value="RETROGRADE REGULATION PROTEIN 2"/>
    <property type="match status" value="1"/>
</dbReference>